<dbReference type="Gene3D" id="3.40.50.300">
    <property type="entry name" value="P-loop containing nucleotide triphosphate hydrolases"/>
    <property type="match status" value="1"/>
</dbReference>
<reference evidence="7 8" key="1">
    <citation type="submission" date="2020-01" db="EMBL/GenBank/DDBJ databases">
        <title>Genomes of bacteria type strains.</title>
        <authorList>
            <person name="Chen J."/>
            <person name="Zhu S."/>
            <person name="Chen J."/>
        </authorList>
    </citation>
    <scope>NUCLEOTIDE SEQUENCE [LARGE SCALE GENOMIC DNA]</scope>
    <source>
        <strain evidence="7 8">KCTC 52919</strain>
    </source>
</reference>
<dbReference type="InterPro" id="IPR012340">
    <property type="entry name" value="NA-bd_OB-fold"/>
</dbReference>
<dbReference type="InterPro" id="IPR003439">
    <property type="entry name" value="ABC_transporter-like_ATP-bd"/>
</dbReference>
<dbReference type="EMBL" id="JAAAMJ010000009">
    <property type="protein sequence ID" value="NDV87601.1"/>
    <property type="molecule type" value="Genomic_DNA"/>
</dbReference>
<evidence type="ECO:0000259" key="6">
    <source>
        <dbReference type="PROSITE" id="PS50893"/>
    </source>
</evidence>
<dbReference type="InterPro" id="IPR017871">
    <property type="entry name" value="ABC_transporter-like_CS"/>
</dbReference>
<dbReference type="GO" id="GO:0005524">
    <property type="term" value="F:ATP binding"/>
    <property type="evidence" value="ECO:0007669"/>
    <property type="project" value="UniProtKB-KW"/>
</dbReference>
<comment type="caution">
    <text evidence="7">The sequence shown here is derived from an EMBL/GenBank/DDBJ whole genome shotgun (WGS) entry which is preliminary data.</text>
</comment>
<dbReference type="PANTHER" id="PTHR43875">
    <property type="entry name" value="MALTODEXTRIN IMPORT ATP-BINDING PROTEIN MSMX"/>
    <property type="match status" value="1"/>
</dbReference>
<dbReference type="InterPro" id="IPR040582">
    <property type="entry name" value="OB_MalK-like"/>
</dbReference>
<accession>A0A6L9MIR6</accession>
<dbReference type="FunFam" id="3.40.50.300:FF:000042">
    <property type="entry name" value="Maltose/maltodextrin ABC transporter, ATP-binding protein"/>
    <property type="match status" value="1"/>
</dbReference>
<evidence type="ECO:0000256" key="2">
    <source>
        <dbReference type="ARBA" id="ARBA00005417"/>
    </source>
</evidence>
<evidence type="ECO:0000256" key="3">
    <source>
        <dbReference type="ARBA" id="ARBA00022448"/>
    </source>
</evidence>
<comment type="subcellular location">
    <subcellularLocation>
        <location evidence="1">Cell inner membrane</location>
        <topology evidence="1">Peripheral membrane protein</topology>
    </subcellularLocation>
</comment>
<dbReference type="PANTHER" id="PTHR43875:SF10">
    <property type="entry name" value="BLL2173 PROTEIN"/>
    <property type="match status" value="1"/>
</dbReference>
<dbReference type="RefSeq" id="WP_163044350.1">
    <property type="nucleotide sequence ID" value="NZ_JAAAMJ010000009.1"/>
</dbReference>
<evidence type="ECO:0000256" key="5">
    <source>
        <dbReference type="ARBA" id="ARBA00022840"/>
    </source>
</evidence>
<dbReference type="GO" id="GO:0140359">
    <property type="term" value="F:ABC-type transporter activity"/>
    <property type="evidence" value="ECO:0007669"/>
    <property type="project" value="InterPro"/>
</dbReference>
<dbReference type="InterPro" id="IPR027417">
    <property type="entry name" value="P-loop_NTPase"/>
</dbReference>
<dbReference type="CDD" id="cd03301">
    <property type="entry name" value="ABC_MalK_N"/>
    <property type="match status" value="1"/>
</dbReference>
<dbReference type="Proteomes" id="UP000476332">
    <property type="component" value="Unassembled WGS sequence"/>
</dbReference>
<dbReference type="GO" id="GO:0055052">
    <property type="term" value="C:ATP-binding cassette (ABC) transporter complex, substrate-binding subunit-containing"/>
    <property type="evidence" value="ECO:0007669"/>
    <property type="project" value="TreeGrafter"/>
</dbReference>
<evidence type="ECO:0000313" key="8">
    <source>
        <dbReference type="Proteomes" id="UP000476332"/>
    </source>
</evidence>
<dbReference type="PROSITE" id="PS00211">
    <property type="entry name" value="ABC_TRANSPORTER_1"/>
    <property type="match status" value="1"/>
</dbReference>
<dbReference type="InterPro" id="IPR015855">
    <property type="entry name" value="ABC_transpr_MalK-like"/>
</dbReference>
<dbReference type="NCBIfam" id="NF008653">
    <property type="entry name" value="PRK11650.1"/>
    <property type="match status" value="1"/>
</dbReference>
<dbReference type="PROSITE" id="PS50893">
    <property type="entry name" value="ABC_TRANSPORTER_2"/>
    <property type="match status" value="1"/>
</dbReference>
<feature type="domain" description="ABC transporter" evidence="6">
    <location>
        <begin position="4"/>
        <end position="234"/>
    </location>
</feature>
<dbReference type="Pfam" id="PF00005">
    <property type="entry name" value="ABC_tran"/>
    <property type="match status" value="1"/>
</dbReference>
<dbReference type="AlphaFoldDB" id="A0A6L9MIR6"/>
<evidence type="ECO:0000256" key="4">
    <source>
        <dbReference type="ARBA" id="ARBA00022741"/>
    </source>
</evidence>
<dbReference type="Gene3D" id="2.40.50.140">
    <property type="entry name" value="Nucleic acid-binding proteins"/>
    <property type="match status" value="1"/>
</dbReference>
<dbReference type="GO" id="GO:0016887">
    <property type="term" value="F:ATP hydrolysis activity"/>
    <property type="evidence" value="ECO:0007669"/>
    <property type="project" value="InterPro"/>
</dbReference>
<dbReference type="InterPro" id="IPR008995">
    <property type="entry name" value="Mo/tungstate-bd_C_term_dom"/>
</dbReference>
<name>A0A6L9MIR6_9HYPH</name>
<keyword evidence="4" id="KW-0547">Nucleotide-binding</keyword>
<proteinExistence type="inferred from homology"/>
<keyword evidence="5 7" id="KW-0067">ATP-binding</keyword>
<dbReference type="SUPFAM" id="SSF50331">
    <property type="entry name" value="MOP-like"/>
    <property type="match status" value="1"/>
</dbReference>
<keyword evidence="8" id="KW-1185">Reference proteome</keyword>
<dbReference type="InterPro" id="IPR047641">
    <property type="entry name" value="ABC_transpr_MalK/UgpC-like"/>
</dbReference>
<dbReference type="Pfam" id="PF17912">
    <property type="entry name" value="OB_MalK"/>
    <property type="match status" value="1"/>
</dbReference>
<evidence type="ECO:0000256" key="1">
    <source>
        <dbReference type="ARBA" id="ARBA00004417"/>
    </source>
</evidence>
<dbReference type="InterPro" id="IPR005116">
    <property type="entry name" value="Transp-assoc_OB_typ1"/>
</dbReference>
<gene>
    <name evidence="7" type="primary">ugpC</name>
    <name evidence="7" type="ORF">GTW51_12915</name>
</gene>
<dbReference type="Pfam" id="PF03459">
    <property type="entry name" value="TOBE"/>
    <property type="match status" value="1"/>
</dbReference>
<dbReference type="SUPFAM" id="SSF52540">
    <property type="entry name" value="P-loop containing nucleoside triphosphate hydrolases"/>
    <property type="match status" value="1"/>
</dbReference>
<sequence length="354" mass="38762">MASVTFRDVRKAFGTVEVLHGVSVDIDEGQFVVLVGPSGCGKSTLLRMLAGLEHISAGEILIGDRVVNDLPPKDRDIAMVFQNYALYPHITVAQNMAFSLMLKRASKEEIEARVKPAAEILGLTQLLDRYPRQLSGGQRQRVAMGRAIVRDPQVFLFDEPLSNLDAKLRVSMRTEIKNLHQRLKTTTVYVTHDQIEAMTMADKIVVMHDGRVAQVGTPLELYDRPDNLFVAGFIGSPAMNMLTGAADPDDRTSFVTGDGFRLPIARPGQAAPGRETIYGVRPESFRIGGDVPLRIEVVEPTGSETHVVARLGATEVICVFRERLTEGPGDELMVSIDADAVHLFDAKTGARVSD</sequence>
<dbReference type="GO" id="GO:0008643">
    <property type="term" value="P:carbohydrate transport"/>
    <property type="evidence" value="ECO:0007669"/>
    <property type="project" value="InterPro"/>
</dbReference>
<keyword evidence="3" id="KW-0813">Transport</keyword>
<dbReference type="SMART" id="SM00382">
    <property type="entry name" value="AAA"/>
    <property type="match status" value="1"/>
</dbReference>
<dbReference type="Gene3D" id="2.40.50.100">
    <property type="match status" value="1"/>
</dbReference>
<organism evidence="7 8">
    <name type="scientific">Aurantimonas aggregata</name>
    <dbReference type="NCBI Taxonomy" id="2047720"/>
    <lineage>
        <taxon>Bacteria</taxon>
        <taxon>Pseudomonadati</taxon>
        <taxon>Pseudomonadota</taxon>
        <taxon>Alphaproteobacteria</taxon>
        <taxon>Hyphomicrobiales</taxon>
        <taxon>Aurantimonadaceae</taxon>
        <taxon>Aurantimonas</taxon>
    </lineage>
</organism>
<evidence type="ECO:0000313" key="7">
    <source>
        <dbReference type="EMBL" id="NDV87601.1"/>
    </source>
</evidence>
<dbReference type="InterPro" id="IPR003593">
    <property type="entry name" value="AAA+_ATPase"/>
</dbReference>
<protein>
    <submittedName>
        <fullName evidence="7">sn-glycerol-3-phosphate ABC transporter ATP-binding protein UgpC</fullName>
    </submittedName>
</protein>
<comment type="similarity">
    <text evidence="2">Belongs to the ABC transporter superfamily.</text>
</comment>